<dbReference type="InterPro" id="IPR003018">
    <property type="entry name" value="GAF"/>
</dbReference>
<dbReference type="PRINTS" id="PR00344">
    <property type="entry name" value="BCTRLSENSOR"/>
</dbReference>
<dbReference type="PROSITE" id="PS50112">
    <property type="entry name" value="PAS"/>
    <property type="match status" value="2"/>
</dbReference>
<comment type="catalytic activity">
    <reaction evidence="1">
        <text>ATP + protein L-histidine = ADP + protein N-phospho-L-histidine.</text>
        <dbReference type="EC" id="2.7.13.3"/>
    </reaction>
</comment>
<evidence type="ECO:0000259" key="7">
    <source>
        <dbReference type="PROSITE" id="PS50109"/>
    </source>
</evidence>
<dbReference type="SUPFAM" id="SSF55874">
    <property type="entry name" value="ATPase domain of HSP90 chaperone/DNA topoisomerase II/histidine kinase"/>
    <property type="match status" value="1"/>
</dbReference>
<keyword evidence="10" id="KW-0067">ATP-binding</keyword>
<dbReference type="SUPFAM" id="SSF55781">
    <property type="entry name" value="GAF domain-like"/>
    <property type="match status" value="1"/>
</dbReference>
<dbReference type="CDD" id="cd00130">
    <property type="entry name" value="PAS"/>
    <property type="match status" value="2"/>
</dbReference>
<dbReference type="GO" id="GO:0005524">
    <property type="term" value="F:ATP binding"/>
    <property type="evidence" value="ECO:0007669"/>
    <property type="project" value="UniProtKB-KW"/>
</dbReference>
<dbReference type="CDD" id="cd16922">
    <property type="entry name" value="HATPase_EvgS-ArcB-TorS-like"/>
    <property type="match status" value="1"/>
</dbReference>
<dbReference type="SMART" id="SM00387">
    <property type="entry name" value="HATPase_c"/>
    <property type="match status" value="1"/>
</dbReference>
<dbReference type="EMBL" id="JAUZVY010000002">
    <property type="protein sequence ID" value="MDP4528507.1"/>
    <property type="molecule type" value="Genomic_DNA"/>
</dbReference>
<dbReference type="PROSITE" id="PS50113">
    <property type="entry name" value="PAC"/>
    <property type="match status" value="1"/>
</dbReference>
<keyword evidence="3" id="KW-0597">Phosphoprotein</keyword>
<dbReference type="InterPro" id="IPR000014">
    <property type="entry name" value="PAS"/>
</dbReference>
<dbReference type="InterPro" id="IPR036097">
    <property type="entry name" value="HisK_dim/P_sf"/>
</dbReference>
<dbReference type="SMART" id="SM00091">
    <property type="entry name" value="PAS"/>
    <property type="match status" value="3"/>
</dbReference>
<dbReference type="InterPro" id="IPR001610">
    <property type="entry name" value="PAC"/>
</dbReference>
<feature type="domain" description="PAC" evidence="9">
    <location>
        <begin position="257"/>
        <end position="311"/>
    </location>
</feature>
<evidence type="ECO:0000256" key="6">
    <source>
        <dbReference type="ARBA" id="ARBA00023012"/>
    </source>
</evidence>
<dbReference type="SMART" id="SM00388">
    <property type="entry name" value="HisKA"/>
    <property type="match status" value="1"/>
</dbReference>
<dbReference type="RefSeq" id="WP_305944643.1">
    <property type="nucleotide sequence ID" value="NZ_JAUZVY010000002.1"/>
</dbReference>
<evidence type="ECO:0000259" key="9">
    <source>
        <dbReference type="PROSITE" id="PS50113"/>
    </source>
</evidence>
<keyword evidence="5" id="KW-0418">Kinase</keyword>
<gene>
    <name evidence="10" type="ORF">Q3O59_05615</name>
</gene>
<dbReference type="CDD" id="cd00082">
    <property type="entry name" value="HisKA"/>
    <property type="match status" value="1"/>
</dbReference>
<dbReference type="NCBIfam" id="TIGR00229">
    <property type="entry name" value="sensory_box"/>
    <property type="match status" value="2"/>
</dbReference>
<dbReference type="Gene3D" id="3.30.450.40">
    <property type="match status" value="1"/>
</dbReference>
<keyword evidence="6" id="KW-0902">Two-component regulatory system</keyword>
<dbReference type="Pfam" id="PF02518">
    <property type="entry name" value="HATPase_c"/>
    <property type="match status" value="1"/>
</dbReference>
<evidence type="ECO:0000313" key="10">
    <source>
        <dbReference type="EMBL" id="MDP4528507.1"/>
    </source>
</evidence>
<feature type="domain" description="PAS" evidence="8">
    <location>
        <begin position="185"/>
        <end position="256"/>
    </location>
</feature>
<dbReference type="InterPro" id="IPR003594">
    <property type="entry name" value="HATPase_dom"/>
</dbReference>
<dbReference type="SUPFAM" id="SSF47384">
    <property type="entry name" value="Homodimeric domain of signal transducing histidine kinase"/>
    <property type="match status" value="1"/>
</dbReference>
<evidence type="ECO:0000256" key="1">
    <source>
        <dbReference type="ARBA" id="ARBA00000085"/>
    </source>
</evidence>
<dbReference type="Pfam" id="PF01590">
    <property type="entry name" value="GAF"/>
    <property type="match status" value="1"/>
</dbReference>
<dbReference type="PANTHER" id="PTHR43711:SF1">
    <property type="entry name" value="HISTIDINE KINASE 1"/>
    <property type="match status" value="1"/>
</dbReference>
<evidence type="ECO:0000256" key="4">
    <source>
        <dbReference type="ARBA" id="ARBA00022679"/>
    </source>
</evidence>
<dbReference type="InterPro" id="IPR029016">
    <property type="entry name" value="GAF-like_dom_sf"/>
</dbReference>
<comment type="caution">
    <text evidence="10">The sequence shown here is derived from an EMBL/GenBank/DDBJ whole genome shotgun (WGS) entry which is preliminary data.</text>
</comment>
<organism evidence="10 11">
    <name type="scientific">Alkalimonas delamerensis</name>
    <dbReference type="NCBI Taxonomy" id="265981"/>
    <lineage>
        <taxon>Bacteria</taxon>
        <taxon>Pseudomonadati</taxon>
        <taxon>Pseudomonadota</taxon>
        <taxon>Gammaproteobacteria</taxon>
        <taxon>Alkalimonas</taxon>
    </lineage>
</organism>
<dbReference type="InterPro" id="IPR003661">
    <property type="entry name" value="HisK_dim/P_dom"/>
</dbReference>
<dbReference type="SMART" id="SM00086">
    <property type="entry name" value="PAC"/>
    <property type="match status" value="2"/>
</dbReference>
<evidence type="ECO:0000256" key="3">
    <source>
        <dbReference type="ARBA" id="ARBA00022553"/>
    </source>
</evidence>
<dbReference type="InterPro" id="IPR000700">
    <property type="entry name" value="PAS-assoc_C"/>
</dbReference>
<evidence type="ECO:0000256" key="5">
    <source>
        <dbReference type="ARBA" id="ARBA00022777"/>
    </source>
</evidence>
<dbReference type="InterPro" id="IPR050736">
    <property type="entry name" value="Sensor_HK_Regulatory"/>
</dbReference>
<dbReference type="SMART" id="SM00065">
    <property type="entry name" value="GAF"/>
    <property type="match status" value="1"/>
</dbReference>
<name>A0ABT9GNI1_9GAMM</name>
<dbReference type="InterPro" id="IPR004358">
    <property type="entry name" value="Sig_transdc_His_kin-like_C"/>
</dbReference>
<keyword evidence="10" id="KW-0547">Nucleotide-binding</keyword>
<sequence>MQKPPLPDNETQRLQALQQLAVLDTEAEERFDRLTRLARRLFDVPIALITLVDADRQWFKSRQGLDACETGRDISFCGHAILQPDVFVVPDASKDDRFADNPLVTGAPHIRFYAGAPLRTASGYRIGTLCVIDRRPRVLDQEAQHALRDLADCVERELNTLLEEYLRRALDSSEDPQQKLTVQQLLARLLQVLSQTTNGVVITDRDGYVAWVNDGFTRITGYSLAELQGRKPGAVLQGPDTDPNTVKQISLALAGGAGFDADLINYTKEGTPYWIRIQCNPLLDSSGTIEGFLAIESDVTEEVTLKQQLRQQKNFLENIFQSNITAITVLSDDGRLIKVNRGAAAILGLEEQQLEDGSIGYSDPIWHITDLQGLPISPEQLPFSQLKAGKESVIDYRHNIVWPNGNFRTLSINGAVVPNTEESGTQYVFSIRDITEQLRVEQLKSDFVATVSHELRTPLTSIHGVLAILSAGKLGQLSEKAERMIGIAYENSERLGVLINDLLDMEKLAAGKMSLDIQQQPLLPLLALAVRDNQGYAVRYGVRLVLDAADHGYQVAVDANRLQQVLANLLSNAAKFSPKGAEVLITAHRKDGVVRVSVQDHGPGIPAAFHDRIFQRFAQADASNTRQKGGTGLGLAISRELVEQMGGSIGFDSIESKGTTFWFELPLSASPT</sequence>
<dbReference type="Gene3D" id="3.30.565.10">
    <property type="entry name" value="Histidine kinase-like ATPase, C-terminal domain"/>
    <property type="match status" value="1"/>
</dbReference>
<keyword evidence="4" id="KW-0808">Transferase</keyword>
<accession>A0ABT9GNI1</accession>
<protein>
    <recommendedName>
        <fullName evidence="2">histidine kinase</fullName>
        <ecNumber evidence="2">2.7.13.3</ecNumber>
    </recommendedName>
</protein>
<dbReference type="Gene3D" id="1.10.287.130">
    <property type="match status" value="1"/>
</dbReference>
<dbReference type="PROSITE" id="PS50109">
    <property type="entry name" value="HIS_KIN"/>
    <property type="match status" value="1"/>
</dbReference>
<dbReference type="Proteomes" id="UP001236258">
    <property type="component" value="Unassembled WGS sequence"/>
</dbReference>
<proteinExistence type="predicted"/>
<dbReference type="SUPFAM" id="SSF55785">
    <property type="entry name" value="PYP-like sensor domain (PAS domain)"/>
    <property type="match status" value="2"/>
</dbReference>
<dbReference type="Gene3D" id="3.30.450.20">
    <property type="entry name" value="PAS domain"/>
    <property type="match status" value="2"/>
</dbReference>
<dbReference type="Pfam" id="PF13426">
    <property type="entry name" value="PAS_9"/>
    <property type="match status" value="2"/>
</dbReference>
<keyword evidence="11" id="KW-1185">Reference proteome</keyword>
<dbReference type="InterPro" id="IPR035965">
    <property type="entry name" value="PAS-like_dom_sf"/>
</dbReference>
<feature type="domain" description="PAS" evidence="8">
    <location>
        <begin position="312"/>
        <end position="354"/>
    </location>
</feature>
<dbReference type="PANTHER" id="PTHR43711">
    <property type="entry name" value="TWO-COMPONENT HISTIDINE KINASE"/>
    <property type="match status" value="1"/>
</dbReference>
<evidence type="ECO:0000256" key="2">
    <source>
        <dbReference type="ARBA" id="ARBA00012438"/>
    </source>
</evidence>
<evidence type="ECO:0000259" key="8">
    <source>
        <dbReference type="PROSITE" id="PS50112"/>
    </source>
</evidence>
<dbReference type="Pfam" id="PF00512">
    <property type="entry name" value="HisKA"/>
    <property type="match status" value="1"/>
</dbReference>
<feature type="domain" description="Histidine kinase" evidence="7">
    <location>
        <begin position="450"/>
        <end position="669"/>
    </location>
</feature>
<reference evidence="10 11" key="1">
    <citation type="submission" date="2023-08" db="EMBL/GenBank/DDBJ databases">
        <authorList>
            <person name="Joshi A."/>
            <person name="Thite S."/>
        </authorList>
    </citation>
    <scope>NUCLEOTIDE SEQUENCE [LARGE SCALE GENOMIC DNA]</scope>
    <source>
        <strain evidence="10 11">1E1</strain>
    </source>
</reference>
<dbReference type="InterPro" id="IPR036890">
    <property type="entry name" value="HATPase_C_sf"/>
</dbReference>
<evidence type="ECO:0000313" key="11">
    <source>
        <dbReference type="Proteomes" id="UP001236258"/>
    </source>
</evidence>
<dbReference type="EC" id="2.7.13.3" evidence="2"/>
<dbReference type="InterPro" id="IPR005467">
    <property type="entry name" value="His_kinase_dom"/>
</dbReference>